<keyword evidence="4" id="KW-0804">Transcription</keyword>
<accession>A0A8J7PI27</accession>
<dbReference type="GO" id="GO:0043565">
    <property type="term" value="F:sequence-specific DNA binding"/>
    <property type="evidence" value="ECO:0007669"/>
    <property type="project" value="TreeGrafter"/>
</dbReference>
<dbReference type="SUPFAM" id="SSF46785">
    <property type="entry name" value="Winged helix' DNA-binding domain"/>
    <property type="match status" value="1"/>
</dbReference>
<dbReference type="InterPro" id="IPR005119">
    <property type="entry name" value="LysR_subst-bd"/>
</dbReference>
<dbReference type="Pfam" id="PF00126">
    <property type="entry name" value="HTH_1"/>
    <property type="match status" value="1"/>
</dbReference>
<dbReference type="PROSITE" id="PS50931">
    <property type="entry name" value="HTH_LYSR"/>
    <property type="match status" value="1"/>
</dbReference>
<proteinExistence type="inferred from homology"/>
<name>A0A8J7PI27_9PROT</name>
<dbReference type="AlphaFoldDB" id="A0A8J7PI27"/>
<keyword evidence="3" id="KW-0238">DNA-binding</keyword>
<dbReference type="InterPro" id="IPR000847">
    <property type="entry name" value="LysR_HTH_N"/>
</dbReference>
<evidence type="ECO:0000256" key="1">
    <source>
        <dbReference type="ARBA" id="ARBA00009437"/>
    </source>
</evidence>
<organism evidence="6 7">
    <name type="scientific">Candidatus Paracaedimonas acanthamoebae</name>
    <dbReference type="NCBI Taxonomy" id="244581"/>
    <lineage>
        <taxon>Bacteria</taxon>
        <taxon>Pseudomonadati</taxon>
        <taxon>Pseudomonadota</taxon>
        <taxon>Alphaproteobacteria</taxon>
        <taxon>Holosporales</taxon>
        <taxon>Caedimonadaceae</taxon>
        <taxon>Candidatus Paracaedimonas</taxon>
    </lineage>
</organism>
<comment type="similarity">
    <text evidence="1">Belongs to the LysR transcriptional regulatory family.</text>
</comment>
<dbReference type="InterPro" id="IPR058163">
    <property type="entry name" value="LysR-type_TF_proteobact-type"/>
</dbReference>
<dbReference type="Pfam" id="PF03466">
    <property type="entry name" value="LysR_substrate"/>
    <property type="match status" value="1"/>
</dbReference>
<evidence type="ECO:0000313" key="7">
    <source>
        <dbReference type="Proteomes" id="UP000664414"/>
    </source>
</evidence>
<dbReference type="PRINTS" id="PR00039">
    <property type="entry name" value="HTHLYSR"/>
</dbReference>
<gene>
    <name evidence="6" type="ORF">J0H12_01065</name>
</gene>
<dbReference type="Proteomes" id="UP000664414">
    <property type="component" value="Unassembled WGS sequence"/>
</dbReference>
<dbReference type="InterPro" id="IPR036388">
    <property type="entry name" value="WH-like_DNA-bd_sf"/>
</dbReference>
<reference evidence="6" key="1">
    <citation type="submission" date="2021-02" db="EMBL/GenBank/DDBJ databases">
        <title>Thiocyanate and organic carbon inputs drive convergent selection for specific autotrophic Afipia and Thiobacillus strains within complex microbiomes.</title>
        <authorList>
            <person name="Huddy R.J."/>
            <person name="Sachdeva R."/>
            <person name="Kadzinga F."/>
            <person name="Kantor R.S."/>
            <person name="Harrison S.T.L."/>
            <person name="Banfield J.F."/>
        </authorList>
    </citation>
    <scope>NUCLEOTIDE SEQUENCE</scope>
    <source>
        <strain evidence="6">SCN18_10_11_15_R4_P_38_20</strain>
    </source>
</reference>
<dbReference type="Gene3D" id="3.40.190.290">
    <property type="match status" value="1"/>
</dbReference>
<evidence type="ECO:0000259" key="5">
    <source>
        <dbReference type="PROSITE" id="PS50931"/>
    </source>
</evidence>
<comment type="caution">
    <text evidence="6">The sequence shown here is derived from an EMBL/GenBank/DDBJ whole genome shotgun (WGS) entry which is preliminary data.</text>
</comment>
<evidence type="ECO:0000313" key="6">
    <source>
        <dbReference type="EMBL" id="MBN9412505.1"/>
    </source>
</evidence>
<dbReference type="GO" id="GO:0003700">
    <property type="term" value="F:DNA-binding transcription factor activity"/>
    <property type="evidence" value="ECO:0007669"/>
    <property type="project" value="InterPro"/>
</dbReference>
<dbReference type="FunFam" id="1.10.10.10:FF:000001">
    <property type="entry name" value="LysR family transcriptional regulator"/>
    <property type="match status" value="1"/>
</dbReference>
<sequence>MLDLSKLRLFYWVAKYGSYTKASKEIDLSQPSLVRQMQALEESLGCKLFNRHFRGISLTQEGEKLFETTIKILAEADTLEKSLKSTQEPIKETLKIGTTTGISADWLVRFIPGFVEQYPHIKLNVLSYTTDFDLDKNNIDVAIRNKIEGEKDLIQKHLYTFDFKLYASKEYLEKYGYPQTAKDLDNHRLIGFADDEKVMFQEVDILLQGDTVERKKRDYFITINSNIAEFRLAEQGVGIASIWPGLSLLKNSSLVEVLPSVKSMSIDIYYIYHKHVYNTEKVELLYAHIKKVLHDGKLGI</sequence>
<keyword evidence="2" id="KW-0805">Transcription regulation</keyword>
<evidence type="ECO:0000256" key="2">
    <source>
        <dbReference type="ARBA" id="ARBA00023015"/>
    </source>
</evidence>
<feature type="domain" description="HTH lysR-type" evidence="5">
    <location>
        <begin position="2"/>
        <end position="59"/>
    </location>
</feature>
<evidence type="ECO:0000256" key="4">
    <source>
        <dbReference type="ARBA" id="ARBA00023163"/>
    </source>
</evidence>
<dbReference type="PANTHER" id="PTHR30537">
    <property type="entry name" value="HTH-TYPE TRANSCRIPTIONAL REGULATOR"/>
    <property type="match status" value="1"/>
</dbReference>
<dbReference type="SUPFAM" id="SSF53850">
    <property type="entry name" value="Periplasmic binding protein-like II"/>
    <property type="match status" value="1"/>
</dbReference>
<dbReference type="InterPro" id="IPR036390">
    <property type="entry name" value="WH_DNA-bd_sf"/>
</dbReference>
<protein>
    <submittedName>
        <fullName evidence="6">LysR family transcriptional regulator</fullName>
    </submittedName>
</protein>
<evidence type="ECO:0000256" key="3">
    <source>
        <dbReference type="ARBA" id="ARBA00023125"/>
    </source>
</evidence>
<dbReference type="Gene3D" id="1.10.10.10">
    <property type="entry name" value="Winged helix-like DNA-binding domain superfamily/Winged helix DNA-binding domain"/>
    <property type="match status" value="1"/>
</dbReference>
<dbReference type="PANTHER" id="PTHR30537:SF20">
    <property type="entry name" value="TRANSCRIPTIONAL REGULATORY PROTEIN"/>
    <property type="match status" value="1"/>
</dbReference>
<dbReference type="GO" id="GO:0006351">
    <property type="term" value="P:DNA-templated transcription"/>
    <property type="evidence" value="ECO:0007669"/>
    <property type="project" value="TreeGrafter"/>
</dbReference>
<dbReference type="EMBL" id="JAFKGL010000011">
    <property type="protein sequence ID" value="MBN9412505.1"/>
    <property type="molecule type" value="Genomic_DNA"/>
</dbReference>